<dbReference type="PANTHER" id="PTHR35369">
    <property type="entry name" value="BLR3025 PROTEIN-RELATED"/>
    <property type="match status" value="1"/>
</dbReference>
<keyword evidence="1" id="KW-0227">DNA damage</keyword>
<dbReference type="InterPro" id="IPR001126">
    <property type="entry name" value="UmuC"/>
</dbReference>
<reference evidence="3 4" key="1">
    <citation type="submission" date="2017-05" db="EMBL/GenBank/DDBJ databases">
        <title>Complete and WGS of Bordetella genogroups.</title>
        <authorList>
            <person name="Spilker T."/>
            <person name="LiPuma J."/>
        </authorList>
    </citation>
    <scope>NUCLEOTIDE SEQUENCE [LARGE SCALE GENOMIC DNA]</scope>
    <source>
        <strain evidence="3 4">AU9919</strain>
    </source>
</reference>
<dbReference type="InterPro" id="IPR050356">
    <property type="entry name" value="SulA_CellDiv_inhibitor"/>
</dbReference>
<name>A0A261U3B9_9BORD</name>
<dbReference type="Proteomes" id="UP000216885">
    <property type="component" value="Unassembled WGS sequence"/>
</dbReference>
<dbReference type="PANTHER" id="PTHR35369:SF2">
    <property type="entry name" value="BLR3025 PROTEIN"/>
    <property type="match status" value="1"/>
</dbReference>
<evidence type="ECO:0000313" key="4">
    <source>
        <dbReference type="Proteomes" id="UP000216885"/>
    </source>
</evidence>
<evidence type="ECO:0000256" key="1">
    <source>
        <dbReference type="ARBA" id="ARBA00022763"/>
    </source>
</evidence>
<dbReference type="OrthoDB" id="625722at2"/>
<dbReference type="Pfam" id="PF00817">
    <property type="entry name" value="IMS"/>
    <property type="match status" value="1"/>
</dbReference>
<dbReference type="AlphaFoldDB" id="A0A261U3B9"/>
<keyword evidence="4" id="KW-1185">Reference proteome</keyword>
<comment type="caution">
    <text evidence="3">The sequence shown here is derived from an EMBL/GenBank/DDBJ whole genome shotgun (WGS) entry which is preliminary data.</text>
</comment>
<dbReference type="InterPro" id="IPR043502">
    <property type="entry name" value="DNA/RNA_pol_sf"/>
</dbReference>
<evidence type="ECO:0000313" key="3">
    <source>
        <dbReference type="EMBL" id="OZI56456.1"/>
    </source>
</evidence>
<proteinExistence type="predicted"/>
<evidence type="ECO:0000259" key="2">
    <source>
        <dbReference type="Pfam" id="PF00817"/>
    </source>
</evidence>
<dbReference type="CDD" id="cd03468">
    <property type="entry name" value="PolY_like"/>
    <property type="match status" value="1"/>
</dbReference>
<dbReference type="RefSeq" id="WP_094821669.1">
    <property type="nucleotide sequence ID" value="NZ_NEVO01000008.1"/>
</dbReference>
<feature type="domain" description="UmuC" evidence="2">
    <location>
        <begin position="33"/>
        <end position="146"/>
    </location>
</feature>
<dbReference type="SUPFAM" id="SSF56672">
    <property type="entry name" value="DNA/RNA polymerases"/>
    <property type="match status" value="1"/>
</dbReference>
<organism evidence="3 4">
    <name type="scientific">Bordetella genomosp. 4</name>
    <dbReference type="NCBI Taxonomy" id="463044"/>
    <lineage>
        <taxon>Bacteria</taxon>
        <taxon>Pseudomonadati</taxon>
        <taxon>Pseudomonadota</taxon>
        <taxon>Betaproteobacteria</taxon>
        <taxon>Burkholderiales</taxon>
        <taxon>Alcaligenaceae</taxon>
        <taxon>Bordetella</taxon>
    </lineage>
</organism>
<protein>
    <submittedName>
        <fullName evidence="3">DNA polymerase</fullName>
    </submittedName>
</protein>
<accession>A0A261U3B9</accession>
<sequence>MPLWIAIFLHSLPLDAARPRWSPDAAFAMLDQAARIAALTPAAAASGIHVGMRRAGAAAIAPDVPLLARDPLIEQHLLHETALALLQYTPEIAIAEPDTLLLQVGASLTYFGGPRRLHGRMAATLHSMGLHTWSGMAPTAQGAWLLAHQARARASRRALQLSTLARRLDTLPCALLPSAQPRLDWLHGIGCRTLGDLRRLPRAGLQRRCGTELLHSLDAAYGAAPECHAWIQPPARFLQRLELPDYIEHAEAVLSWAQRLIEPLCGWLIARRRAVQHLTLELEHERGRRARAPTTLPIDLAQPAWQPSHLLSLLREKLGRLPLEAPAIALSLRVDDTVEQPAASTSLFPEPGGSPADHARLLDLLSARLGRERVLQANPIADHRPETANRWCAAQQPSPAPQQSSFAFMDRPFWLLDPPIPLQVLQNRPTYAGQSLRLVRGPERIESGWWDAALTVRDYFVAEDAASARYWIYRERDTENARWFLHGRYA</sequence>
<dbReference type="GO" id="GO:0006281">
    <property type="term" value="P:DNA repair"/>
    <property type="evidence" value="ECO:0007669"/>
    <property type="project" value="InterPro"/>
</dbReference>
<gene>
    <name evidence="3" type="ORF">CAL20_13575</name>
</gene>
<dbReference type="EMBL" id="NEVQ01000013">
    <property type="protein sequence ID" value="OZI56456.1"/>
    <property type="molecule type" value="Genomic_DNA"/>
</dbReference>